<sequence>MDQGSDQDGNGRNAGIMTGSGRGRLRVTSKTSSATNLHRKFMNAAAVDSNTKTSSRAIVESKEPGKGHPREDSEETEDQEDTDNEGWGHGTETDDDDEDDNDDDDDDADEEETEDDMD</sequence>
<feature type="compositionally biased region" description="Basic and acidic residues" evidence="1">
    <location>
        <begin position="59"/>
        <end position="71"/>
    </location>
</feature>
<dbReference type="AlphaFoldDB" id="B8LR03"/>
<reference evidence="2" key="1">
    <citation type="submission" date="2007-06" db="EMBL/GenBank/DDBJ databases">
        <title>Full length cDNA sequences from Sitka Spruce (Picea sitchensis).</title>
        <authorList>
            <person name="Ralph S.G."/>
            <person name="Chun H.E."/>
            <person name="Liao N."/>
            <person name="Ali J."/>
            <person name="Reid K."/>
            <person name="Kolosova N."/>
            <person name="Cooper N."/>
            <person name="Cullis C."/>
            <person name="Jancsik S."/>
            <person name="Moore R."/>
            <person name="Mayo M."/>
            <person name="Wagner S."/>
            <person name="Holt R.A."/>
            <person name="Jones S.J.M."/>
            <person name="Marra M.A."/>
            <person name="Ritland C.E."/>
            <person name="Ritland K."/>
            <person name="Bohlmann J."/>
        </authorList>
    </citation>
    <scope>NUCLEOTIDE SEQUENCE</scope>
    <source>
        <tissue evidence="2">Bark</tissue>
    </source>
</reference>
<evidence type="ECO:0000313" key="2">
    <source>
        <dbReference type="EMBL" id="ABR18083.1"/>
    </source>
</evidence>
<accession>B8LR03</accession>
<feature type="compositionally biased region" description="Acidic residues" evidence="1">
    <location>
        <begin position="93"/>
        <end position="118"/>
    </location>
</feature>
<feature type="compositionally biased region" description="Acidic residues" evidence="1">
    <location>
        <begin position="72"/>
        <end position="84"/>
    </location>
</feature>
<organism evidence="2">
    <name type="scientific">Picea sitchensis</name>
    <name type="common">Sitka spruce</name>
    <name type="synonym">Pinus sitchensis</name>
    <dbReference type="NCBI Taxonomy" id="3332"/>
    <lineage>
        <taxon>Eukaryota</taxon>
        <taxon>Viridiplantae</taxon>
        <taxon>Streptophyta</taxon>
        <taxon>Embryophyta</taxon>
        <taxon>Tracheophyta</taxon>
        <taxon>Spermatophyta</taxon>
        <taxon>Pinopsida</taxon>
        <taxon>Pinidae</taxon>
        <taxon>Conifers I</taxon>
        <taxon>Pinales</taxon>
        <taxon>Pinaceae</taxon>
        <taxon>Picea</taxon>
    </lineage>
</organism>
<feature type="region of interest" description="Disordered" evidence="1">
    <location>
        <begin position="1"/>
        <end position="118"/>
    </location>
</feature>
<evidence type="ECO:0000256" key="1">
    <source>
        <dbReference type="SAM" id="MobiDB-lite"/>
    </source>
</evidence>
<protein>
    <submittedName>
        <fullName evidence="2">Uncharacterized protein</fullName>
    </submittedName>
</protein>
<proteinExistence type="evidence at transcript level"/>
<dbReference type="EMBL" id="EF678319">
    <property type="protein sequence ID" value="ABR18083.1"/>
    <property type="molecule type" value="mRNA"/>
</dbReference>
<feature type="compositionally biased region" description="Polar residues" evidence="1">
    <location>
        <begin position="1"/>
        <end position="10"/>
    </location>
</feature>
<name>B8LR03_PICSI</name>